<evidence type="ECO:0000256" key="2">
    <source>
        <dbReference type="RuleBase" id="RU004914"/>
    </source>
</evidence>
<feature type="transmembrane region" description="Helical" evidence="2">
    <location>
        <begin position="369"/>
        <end position="387"/>
    </location>
</feature>
<dbReference type="GO" id="GO:0016020">
    <property type="term" value="C:membrane"/>
    <property type="evidence" value="ECO:0007669"/>
    <property type="project" value="InterPro"/>
</dbReference>
<feature type="transmembrane region" description="Helical" evidence="2">
    <location>
        <begin position="329"/>
        <end position="349"/>
    </location>
</feature>
<evidence type="ECO:0000313" key="3">
    <source>
        <dbReference type="EMBL" id="KAI6655907.1"/>
    </source>
</evidence>
<accession>A0AAV7K3U0</accession>
<feature type="transmembrane region" description="Helical" evidence="2">
    <location>
        <begin position="502"/>
        <end position="524"/>
    </location>
</feature>
<evidence type="ECO:0000313" key="4">
    <source>
        <dbReference type="Proteomes" id="UP001165289"/>
    </source>
</evidence>
<feature type="transmembrane region" description="Helical" evidence="2">
    <location>
        <begin position="285"/>
        <end position="308"/>
    </location>
</feature>
<dbReference type="PANTHER" id="PTHR11206">
    <property type="entry name" value="MULTIDRUG RESISTANCE PROTEIN"/>
    <property type="match status" value="1"/>
</dbReference>
<keyword evidence="2" id="KW-0812">Transmembrane</keyword>
<dbReference type="Proteomes" id="UP001165289">
    <property type="component" value="Unassembled WGS sequence"/>
</dbReference>
<comment type="caution">
    <text evidence="3">The sequence shown here is derived from an EMBL/GenBank/DDBJ whole genome shotgun (WGS) entry which is preliminary data.</text>
</comment>
<feature type="transmembrane region" description="Helical" evidence="2">
    <location>
        <begin position="141"/>
        <end position="162"/>
    </location>
</feature>
<dbReference type="GO" id="GO:0015297">
    <property type="term" value="F:antiporter activity"/>
    <property type="evidence" value="ECO:0007669"/>
    <property type="project" value="InterPro"/>
</dbReference>
<name>A0AAV7K3U0_9METZ</name>
<protein>
    <recommendedName>
        <fullName evidence="2">Multidrug and toxin extrusion protein</fullName>
    </recommendedName>
</protein>
<dbReference type="Pfam" id="PF01554">
    <property type="entry name" value="MatE"/>
    <property type="match status" value="2"/>
</dbReference>
<feature type="transmembrane region" description="Helical" evidence="2">
    <location>
        <begin position="431"/>
        <end position="451"/>
    </location>
</feature>
<feature type="transmembrane region" description="Helical" evidence="2">
    <location>
        <begin position="110"/>
        <end position="135"/>
    </location>
</feature>
<dbReference type="GO" id="GO:0042910">
    <property type="term" value="F:xenobiotic transmembrane transporter activity"/>
    <property type="evidence" value="ECO:0007669"/>
    <property type="project" value="InterPro"/>
</dbReference>
<comment type="similarity">
    <text evidence="1 2">Belongs to the multi antimicrobial extrusion (MATE) (TC 2.A.66.1) family.</text>
</comment>
<feature type="transmembrane region" description="Helical" evidence="2">
    <location>
        <begin position="399"/>
        <end position="419"/>
    </location>
</feature>
<feature type="transmembrane region" description="Helical" evidence="2">
    <location>
        <begin position="174"/>
        <end position="196"/>
    </location>
</feature>
<keyword evidence="2" id="KW-0472">Membrane</keyword>
<sequence length="527" mass="59479">MDACVLVKKMGLQMFTWMLEEIHFLTLLALPTSIMSLTEGFQLKLSNIFIGRVSGEDVSTELSSLFIGQMVTTCAAYSISEGLSVYVSILCSQTYGANQHRLVVLHYYRVLMLLILLCFPLFSLCVSVRPIVYFITQNWEMSVSAGSYTSIYCFGFPAYAYYKISVCFLQSQNTIWIPLMYLLIGNIFNGILQYIFIFDYDLGLAGSAAAYVISNYIIALLLFLHLRLFPQFLSHAEFSIDLINEWYHTAKYAIPATIQMVLGTTISCIFPIIVLLLISHDKNQLAIYSIMYSVWFIFSLFTMGYARALTIRVGQLLGANTITKAKRSAIFGMAFGETTIIFLSIMAMLLHRPLSVLFTTDDSFIQELYLNLLLLPIIILSDIVILGEGVMNACGMQQIYAGVKFLFLFVTGLITQVLLVRHFARKALAIYSIQGVLCVSCFIAAMILLFSRDWNKFTLKKNNNTQLTDGSVELLQKEKSAFHLSSQGSYFSKLKSIFKTKLFIITRYVICLILGVSLLVTVMLKIR</sequence>
<evidence type="ECO:0000256" key="1">
    <source>
        <dbReference type="ARBA" id="ARBA00010199"/>
    </source>
</evidence>
<reference evidence="3 4" key="1">
    <citation type="journal article" date="2023" name="BMC Biol.">
        <title>The compact genome of the sponge Oopsacas minuta (Hexactinellida) is lacking key metazoan core genes.</title>
        <authorList>
            <person name="Santini S."/>
            <person name="Schenkelaars Q."/>
            <person name="Jourda C."/>
            <person name="Duchesne M."/>
            <person name="Belahbib H."/>
            <person name="Rocher C."/>
            <person name="Selva M."/>
            <person name="Riesgo A."/>
            <person name="Vervoort M."/>
            <person name="Leys S.P."/>
            <person name="Kodjabachian L."/>
            <person name="Le Bivic A."/>
            <person name="Borchiellini C."/>
            <person name="Claverie J.M."/>
            <person name="Renard E."/>
        </authorList>
    </citation>
    <scope>NUCLEOTIDE SEQUENCE [LARGE SCALE GENOMIC DNA]</scope>
    <source>
        <strain evidence="3">SPO-2</strain>
    </source>
</reference>
<dbReference type="EMBL" id="JAKMXF010000166">
    <property type="protein sequence ID" value="KAI6655907.1"/>
    <property type="molecule type" value="Genomic_DNA"/>
</dbReference>
<feature type="transmembrane region" description="Helical" evidence="2">
    <location>
        <begin position="260"/>
        <end position="279"/>
    </location>
</feature>
<gene>
    <name evidence="3" type="ORF">LOD99_1641</name>
</gene>
<dbReference type="InterPro" id="IPR002528">
    <property type="entry name" value="MATE_fam"/>
</dbReference>
<organism evidence="3 4">
    <name type="scientific">Oopsacas minuta</name>
    <dbReference type="NCBI Taxonomy" id="111878"/>
    <lineage>
        <taxon>Eukaryota</taxon>
        <taxon>Metazoa</taxon>
        <taxon>Porifera</taxon>
        <taxon>Hexactinellida</taxon>
        <taxon>Hexasterophora</taxon>
        <taxon>Lyssacinosida</taxon>
        <taxon>Leucopsacidae</taxon>
        <taxon>Oopsacas</taxon>
    </lineage>
</organism>
<feature type="transmembrane region" description="Helical" evidence="2">
    <location>
        <begin position="202"/>
        <end position="224"/>
    </location>
</feature>
<proteinExistence type="inferred from homology"/>
<dbReference type="AlphaFoldDB" id="A0AAV7K3U0"/>
<keyword evidence="2" id="KW-1133">Transmembrane helix</keyword>
<keyword evidence="4" id="KW-1185">Reference proteome</keyword>